<proteinExistence type="predicted"/>
<gene>
    <name evidence="1" type="ORF">TR144054</name>
</gene>
<sequence>MLPFLDGTFTVSMVFIISFDLQCITRAKIYGVCPVLSIIYFPAIEISCVHFLFCTPQLHLSADEVVPVIQASDSDTTSRLTHYWDSVLSERRSIRCAKKFENLPSVSPLPFSTLDTLLQLLVLNLAILSFGFPSGPNTASKLVLSSLIQLKQLDSCSRLTLPFWCSAAPSTANVTHSDHQQARRMFVDWFLRSLSLQQWRAEVGDLASLTDNGDEHQMHIVESSLPQLAQAAYSLAVAWDLPLGAVKVFHVVTLYDLEADTTAQKLMASITDEPTLTNGLFYTAAKRLLRIDNRTSTFIRSRASPNLRSVLDGVSLGDEGSGCTLHPSTSEQKYARLMDLLTFLTSRLPRNSNQHGLSVEMKNLMLDIEPSPL</sequence>
<accession>A0A0X3NU29</accession>
<reference evidence="1" key="1">
    <citation type="submission" date="2016-01" db="EMBL/GenBank/DDBJ databases">
        <title>Reference transcriptome for the parasite Schistocephalus solidus: insights into the molecular evolution of parasitism.</title>
        <authorList>
            <person name="Hebert F.O."/>
            <person name="Grambauer S."/>
            <person name="Barber I."/>
            <person name="Landry C.R."/>
            <person name="Aubin-Horth N."/>
        </authorList>
    </citation>
    <scope>NUCLEOTIDE SEQUENCE</scope>
</reference>
<evidence type="ECO:0000313" key="1">
    <source>
        <dbReference type="EMBL" id="JAP42853.1"/>
    </source>
</evidence>
<dbReference type="EMBL" id="GEEE01020372">
    <property type="protein sequence ID" value="JAP42853.1"/>
    <property type="molecule type" value="Transcribed_RNA"/>
</dbReference>
<protein>
    <submittedName>
        <fullName evidence="1">Rab3 GTPase-activating protein regulatory subunit</fullName>
    </submittedName>
</protein>
<dbReference type="AlphaFoldDB" id="A0A0X3NU29"/>
<organism evidence="1">
    <name type="scientific">Schistocephalus solidus</name>
    <name type="common">Tapeworm</name>
    <dbReference type="NCBI Taxonomy" id="70667"/>
    <lineage>
        <taxon>Eukaryota</taxon>
        <taxon>Metazoa</taxon>
        <taxon>Spiralia</taxon>
        <taxon>Lophotrochozoa</taxon>
        <taxon>Platyhelminthes</taxon>
        <taxon>Cestoda</taxon>
        <taxon>Eucestoda</taxon>
        <taxon>Diphyllobothriidea</taxon>
        <taxon>Diphyllobothriidae</taxon>
        <taxon>Schistocephalus</taxon>
    </lineage>
</organism>
<name>A0A0X3NU29_SCHSO</name>